<sequence length="261" mass="28788">MSSARYGRGRRSRTGRRGGETKDGLGALGRGERRWVGTADGRVRRVVEEGGPDWERDESGGREVWSGRAGRGKRRGGVVARGWRRRRVGCAGLGGRLETRTSCVDGGVDASAFLGNVEAECREVVGMNIYFIAFRLNLWTDVGTLNQLFRKICVQINPPDNCVQPRLKIDFSLSLFMLSEAVLGHFSTQLFEIKSAYRLCAPSVVAALVPGVRESRHLGNDLTASNSETMLQAGRAEREGVLREQPIFGTGFVEKPDFRKN</sequence>
<feature type="compositionally biased region" description="Basic and acidic residues" evidence="1">
    <location>
        <begin position="51"/>
        <end position="61"/>
    </location>
</feature>
<feature type="compositionally biased region" description="Basic residues" evidence="1">
    <location>
        <begin position="7"/>
        <end position="16"/>
    </location>
</feature>
<dbReference type="AlphaFoldDB" id="A0AAD6SHQ6"/>
<organism evidence="2 3">
    <name type="scientific">Mycena alexandri</name>
    <dbReference type="NCBI Taxonomy" id="1745969"/>
    <lineage>
        <taxon>Eukaryota</taxon>
        <taxon>Fungi</taxon>
        <taxon>Dikarya</taxon>
        <taxon>Basidiomycota</taxon>
        <taxon>Agaricomycotina</taxon>
        <taxon>Agaricomycetes</taxon>
        <taxon>Agaricomycetidae</taxon>
        <taxon>Agaricales</taxon>
        <taxon>Marasmiineae</taxon>
        <taxon>Mycenaceae</taxon>
        <taxon>Mycena</taxon>
    </lineage>
</organism>
<comment type="caution">
    <text evidence="2">The sequence shown here is derived from an EMBL/GenBank/DDBJ whole genome shotgun (WGS) entry which is preliminary data.</text>
</comment>
<name>A0AAD6SHQ6_9AGAR</name>
<feature type="region of interest" description="Disordered" evidence="1">
    <location>
        <begin position="51"/>
        <end position="72"/>
    </location>
</feature>
<evidence type="ECO:0000256" key="1">
    <source>
        <dbReference type="SAM" id="MobiDB-lite"/>
    </source>
</evidence>
<feature type="region of interest" description="Disordered" evidence="1">
    <location>
        <begin position="1"/>
        <end position="32"/>
    </location>
</feature>
<gene>
    <name evidence="2" type="ORF">C8F04DRAFT_1190555</name>
</gene>
<protein>
    <submittedName>
        <fullName evidence="2">Uncharacterized protein</fullName>
    </submittedName>
</protein>
<evidence type="ECO:0000313" key="2">
    <source>
        <dbReference type="EMBL" id="KAJ7026350.1"/>
    </source>
</evidence>
<dbReference type="EMBL" id="JARJCM010000139">
    <property type="protein sequence ID" value="KAJ7026350.1"/>
    <property type="molecule type" value="Genomic_DNA"/>
</dbReference>
<keyword evidence="3" id="KW-1185">Reference proteome</keyword>
<proteinExistence type="predicted"/>
<accession>A0AAD6SHQ6</accession>
<reference evidence="2" key="1">
    <citation type="submission" date="2023-03" db="EMBL/GenBank/DDBJ databases">
        <title>Massive genome expansion in bonnet fungi (Mycena s.s.) driven by repeated elements and novel gene families across ecological guilds.</title>
        <authorList>
            <consortium name="Lawrence Berkeley National Laboratory"/>
            <person name="Harder C.B."/>
            <person name="Miyauchi S."/>
            <person name="Viragh M."/>
            <person name="Kuo A."/>
            <person name="Thoen E."/>
            <person name="Andreopoulos B."/>
            <person name="Lu D."/>
            <person name="Skrede I."/>
            <person name="Drula E."/>
            <person name="Henrissat B."/>
            <person name="Morin E."/>
            <person name="Kohler A."/>
            <person name="Barry K."/>
            <person name="LaButti K."/>
            <person name="Morin E."/>
            <person name="Salamov A."/>
            <person name="Lipzen A."/>
            <person name="Mereny Z."/>
            <person name="Hegedus B."/>
            <person name="Baldrian P."/>
            <person name="Stursova M."/>
            <person name="Weitz H."/>
            <person name="Taylor A."/>
            <person name="Grigoriev I.V."/>
            <person name="Nagy L.G."/>
            <person name="Martin F."/>
            <person name="Kauserud H."/>
        </authorList>
    </citation>
    <scope>NUCLEOTIDE SEQUENCE</scope>
    <source>
        <strain evidence="2">CBHHK200</strain>
    </source>
</reference>
<evidence type="ECO:0000313" key="3">
    <source>
        <dbReference type="Proteomes" id="UP001218188"/>
    </source>
</evidence>
<dbReference type="Proteomes" id="UP001218188">
    <property type="component" value="Unassembled WGS sequence"/>
</dbReference>